<proteinExistence type="predicted"/>
<organism evidence="2 3">
    <name type="scientific">Polyodon spathula</name>
    <name type="common">North American paddlefish</name>
    <name type="synonym">Squalus spathula</name>
    <dbReference type="NCBI Taxonomy" id="7913"/>
    <lineage>
        <taxon>Eukaryota</taxon>
        <taxon>Metazoa</taxon>
        <taxon>Chordata</taxon>
        <taxon>Craniata</taxon>
        <taxon>Vertebrata</taxon>
        <taxon>Euteleostomi</taxon>
        <taxon>Actinopterygii</taxon>
        <taxon>Chondrostei</taxon>
        <taxon>Acipenseriformes</taxon>
        <taxon>Polyodontidae</taxon>
        <taxon>Polyodon</taxon>
    </lineage>
</organism>
<dbReference type="EMBL" id="JAAWVQ010081176">
    <property type="protein sequence ID" value="MBN3278646.1"/>
    <property type="molecule type" value="Genomic_DNA"/>
</dbReference>
<dbReference type="Gene3D" id="1.10.10.10">
    <property type="entry name" value="Winged helix-like DNA-binding domain superfamily/Winged helix DNA-binding domain"/>
    <property type="match status" value="1"/>
</dbReference>
<dbReference type="InterPro" id="IPR036388">
    <property type="entry name" value="WH-like_DNA-bd_sf"/>
</dbReference>
<dbReference type="Pfam" id="PF01498">
    <property type="entry name" value="HTH_Tnp_Tc3_2"/>
    <property type="match status" value="1"/>
</dbReference>
<accession>A0ABS2XXJ6</accession>
<gene>
    <name evidence="2" type="primary">Tcb1_309</name>
    <name evidence="2" type="ORF">GTO93_0018452</name>
</gene>
<evidence type="ECO:0000313" key="3">
    <source>
        <dbReference type="Proteomes" id="UP001166093"/>
    </source>
</evidence>
<dbReference type="Proteomes" id="UP001166093">
    <property type="component" value="Unassembled WGS sequence"/>
</dbReference>
<comment type="caution">
    <text evidence="2">The sequence shown here is derived from an EMBL/GenBank/DDBJ whole genome shotgun (WGS) entry which is preliminary data.</text>
</comment>
<evidence type="ECO:0000259" key="1">
    <source>
        <dbReference type="Pfam" id="PF01498"/>
    </source>
</evidence>
<dbReference type="InterPro" id="IPR036397">
    <property type="entry name" value="RNaseH_sf"/>
</dbReference>
<feature type="non-terminal residue" evidence="2">
    <location>
        <position position="1"/>
    </location>
</feature>
<feature type="non-terminal residue" evidence="2">
    <location>
        <position position="342"/>
    </location>
</feature>
<reference evidence="2" key="1">
    <citation type="journal article" date="2021" name="Cell">
        <title>Tracing the genetic footprints of vertebrate landing in non-teleost ray-finned fishes.</title>
        <authorList>
            <person name="Bi X."/>
            <person name="Wang K."/>
            <person name="Yang L."/>
            <person name="Pan H."/>
            <person name="Jiang H."/>
            <person name="Wei Q."/>
            <person name="Fang M."/>
            <person name="Yu H."/>
            <person name="Zhu C."/>
            <person name="Cai Y."/>
            <person name="He Y."/>
            <person name="Gan X."/>
            <person name="Zeng H."/>
            <person name="Yu D."/>
            <person name="Zhu Y."/>
            <person name="Jiang H."/>
            <person name="Qiu Q."/>
            <person name="Yang H."/>
            <person name="Zhang Y.E."/>
            <person name="Wang W."/>
            <person name="Zhu M."/>
            <person name="He S."/>
            <person name="Zhang G."/>
        </authorList>
    </citation>
    <scope>NUCLEOTIDE SEQUENCE</scope>
    <source>
        <strain evidence="2">Pddl_001</strain>
    </source>
</reference>
<evidence type="ECO:0000313" key="2">
    <source>
        <dbReference type="EMBL" id="MBN3278646.1"/>
    </source>
</evidence>
<protein>
    <submittedName>
        <fullName evidence="2">TCB1 transposase</fullName>
    </submittedName>
</protein>
<dbReference type="Gene3D" id="3.30.420.10">
    <property type="entry name" value="Ribonuclease H-like superfamily/Ribonuclease H"/>
    <property type="match status" value="1"/>
</dbReference>
<keyword evidence="3" id="KW-1185">Reference proteome</keyword>
<name>A0ABS2XXJ6_POLSP</name>
<feature type="domain" description="Transposase Tc1-like" evidence="1">
    <location>
        <begin position="70"/>
        <end position="141"/>
    </location>
</feature>
<sequence length="342" mass="39544">MGKTKDLSAFERGMVVGARCVGLSVSRTPTLLGISRSAVSCVYQRWSTTQRTSNQRQASGQNWLIDGRGQRRLTRIVQSNRQATVSQLTVQYSIGAKRPIKECTTRRTLTRMGYGSRRLNRVPVLSTKHKKLWLQWAKERKQWTLEDWKNIAWSDESWFLLFHADGRTRVCRKPHEYMHPSCHVSKLQADGGGVMVWGVFSWQTLGPLIKVEQRLNATGYLNIITNQPIPQSMTAMGERAWPLQPDHAPYRTKYEPLSRKETHTCCKINKNLVASARNPIENLWFELKRAVHKRRLKDIKDLERFCMEERSKIPSNVFSNLIKNYRKRLSAIILARGGCTKY</sequence>
<dbReference type="InterPro" id="IPR002492">
    <property type="entry name" value="Transposase_Tc1-like"/>
</dbReference>